<organism evidence="2 3">
    <name type="scientific">Dunaliella salina</name>
    <name type="common">Green alga</name>
    <name type="synonym">Protococcus salinus</name>
    <dbReference type="NCBI Taxonomy" id="3046"/>
    <lineage>
        <taxon>Eukaryota</taxon>
        <taxon>Viridiplantae</taxon>
        <taxon>Chlorophyta</taxon>
        <taxon>core chlorophytes</taxon>
        <taxon>Chlorophyceae</taxon>
        <taxon>CS clade</taxon>
        <taxon>Chlamydomonadales</taxon>
        <taxon>Dunaliellaceae</taxon>
        <taxon>Dunaliella</taxon>
    </lineage>
</organism>
<evidence type="ECO:0008006" key="4">
    <source>
        <dbReference type="Google" id="ProtNLM"/>
    </source>
</evidence>
<name>A0ABQ7G517_DUNSA</name>
<protein>
    <recommendedName>
        <fullName evidence="4">Encoded protein</fullName>
    </recommendedName>
</protein>
<keyword evidence="3" id="KW-1185">Reference proteome</keyword>
<accession>A0ABQ7G517</accession>
<evidence type="ECO:0000313" key="2">
    <source>
        <dbReference type="EMBL" id="KAF5829697.1"/>
    </source>
</evidence>
<proteinExistence type="predicted"/>
<dbReference type="Proteomes" id="UP000815325">
    <property type="component" value="Unassembled WGS sequence"/>
</dbReference>
<comment type="caution">
    <text evidence="2">The sequence shown here is derived from an EMBL/GenBank/DDBJ whole genome shotgun (WGS) entry which is preliminary data.</text>
</comment>
<reference evidence="2" key="1">
    <citation type="submission" date="2017-08" db="EMBL/GenBank/DDBJ databases">
        <authorList>
            <person name="Polle J.E."/>
            <person name="Barry K."/>
            <person name="Cushman J."/>
            <person name="Schmutz J."/>
            <person name="Tran D."/>
            <person name="Hathwaick L.T."/>
            <person name="Yim W.C."/>
            <person name="Jenkins J."/>
            <person name="Mckie-Krisberg Z.M."/>
            <person name="Prochnik S."/>
            <person name="Lindquist E."/>
            <person name="Dockter R.B."/>
            <person name="Adam C."/>
            <person name="Molina H."/>
            <person name="Bunkerborg J."/>
            <person name="Jin E."/>
            <person name="Buchheim M."/>
            <person name="Magnuson J."/>
        </authorList>
    </citation>
    <scope>NUCLEOTIDE SEQUENCE</scope>
    <source>
        <strain evidence="2">CCAP 19/18</strain>
    </source>
</reference>
<evidence type="ECO:0000313" key="3">
    <source>
        <dbReference type="Proteomes" id="UP000815325"/>
    </source>
</evidence>
<gene>
    <name evidence="2" type="ORF">DUNSADRAFT_15653</name>
</gene>
<evidence type="ECO:0000256" key="1">
    <source>
        <dbReference type="SAM" id="MobiDB-lite"/>
    </source>
</evidence>
<sequence>MFSAQLARQFGGCSLCVLNYSTLVVKDKIHDGQPFPLEIDAAIFAEAIAWANKPNSFCFQADFRKCDEELALPFPLPSRGDCASDGSPSSCRKGRGPMKGSSALFSPVRYNRRTLDLNQM</sequence>
<feature type="region of interest" description="Disordered" evidence="1">
    <location>
        <begin position="78"/>
        <end position="103"/>
    </location>
</feature>
<dbReference type="EMBL" id="MU070126">
    <property type="protein sequence ID" value="KAF5829697.1"/>
    <property type="molecule type" value="Genomic_DNA"/>
</dbReference>